<dbReference type="EMBL" id="JAQQWM010000006">
    <property type="protein sequence ID" value="KAK8059417.1"/>
    <property type="molecule type" value="Genomic_DNA"/>
</dbReference>
<dbReference type="PANTHER" id="PTHR35205:SF1">
    <property type="entry name" value="ZU5 DOMAIN-CONTAINING PROTEIN"/>
    <property type="match status" value="1"/>
</dbReference>
<dbReference type="PANTHER" id="PTHR35205">
    <property type="entry name" value="NB-ARC AND TPR DOMAIN PROTEIN"/>
    <property type="match status" value="1"/>
</dbReference>
<dbReference type="Proteomes" id="UP001446871">
    <property type="component" value="Unassembled WGS sequence"/>
</dbReference>
<dbReference type="InterPro" id="IPR027417">
    <property type="entry name" value="P-loop_NTPase"/>
</dbReference>
<keyword evidence="3" id="KW-1185">Reference proteome</keyword>
<feature type="domain" description="DUF7779" evidence="1">
    <location>
        <begin position="323"/>
        <end position="406"/>
    </location>
</feature>
<dbReference type="Gene3D" id="3.40.50.300">
    <property type="entry name" value="P-loop containing nucleotide triphosphate hydrolases"/>
    <property type="match status" value="1"/>
</dbReference>
<evidence type="ECO:0000313" key="2">
    <source>
        <dbReference type="EMBL" id="KAK8059417.1"/>
    </source>
</evidence>
<sequence length="496" mass="56640">MRDLCRSFEDGLFFFHTTSFTASQTSSYKSCLGCLPKKVKNVRNPIFTGREDILSRMRKTIEPTKFPRHQSKLALIGIPGMGKTQIALEYAFESIDAGRYDIVLVAQAETKAKLVNSFVQFDDELGLKGYASKSTANSQTASRDRVKRYLEQTEKPWLIIFDNVEPPELTPGQSLDPQNDWSLAEFWPSGNRGSVLVTARKDTALGPPFQVSGGAIENVSGLRVNDSVDILFKISRIQDSRQNRRYAEQIYRMVAGHPFSLTTVASMISVKRIDFKEYIELFPNTRLFKEAKPITAPHSFYENSLSTSFWNAVVGIKHSEGHEDAWKLLELLSFLDPDGVSEKDLAEGSLGSQDLVLWQIVDSRQFEVNRSFLCENNAIDRNPNIKTILMHRMMQDYCHFIMTPESRQAAFDTAFTLINNLWPVSERHNRHQPRLWPDQERLSSHVVRLAELWMTSCRNHEGTYLYATVHFAELLHNCAWFVAPMAITSMLSLMIY</sequence>
<organism evidence="2 3">
    <name type="scientific">Apiospora saccharicola</name>
    <dbReference type="NCBI Taxonomy" id="335842"/>
    <lineage>
        <taxon>Eukaryota</taxon>
        <taxon>Fungi</taxon>
        <taxon>Dikarya</taxon>
        <taxon>Ascomycota</taxon>
        <taxon>Pezizomycotina</taxon>
        <taxon>Sordariomycetes</taxon>
        <taxon>Xylariomycetidae</taxon>
        <taxon>Amphisphaeriales</taxon>
        <taxon>Apiosporaceae</taxon>
        <taxon>Apiospora</taxon>
    </lineage>
</organism>
<name>A0ABR1UKI1_9PEZI</name>
<evidence type="ECO:0000259" key="1">
    <source>
        <dbReference type="Pfam" id="PF25000"/>
    </source>
</evidence>
<dbReference type="InterPro" id="IPR056681">
    <property type="entry name" value="DUF7779"/>
</dbReference>
<proteinExistence type="predicted"/>
<dbReference type="Pfam" id="PF25000">
    <property type="entry name" value="DUF7779"/>
    <property type="match status" value="1"/>
</dbReference>
<gene>
    <name evidence="2" type="ORF">PG996_009347</name>
</gene>
<reference evidence="2 3" key="1">
    <citation type="submission" date="2023-01" db="EMBL/GenBank/DDBJ databases">
        <title>Analysis of 21 Apiospora genomes using comparative genomics revels a genus with tremendous synthesis potential of carbohydrate active enzymes and secondary metabolites.</title>
        <authorList>
            <person name="Sorensen T."/>
        </authorList>
    </citation>
    <scope>NUCLEOTIDE SEQUENCE [LARGE SCALE GENOMIC DNA]</scope>
    <source>
        <strain evidence="2 3">CBS 83171</strain>
    </source>
</reference>
<comment type="caution">
    <text evidence="2">The sequence shown here is derived from an EMBL/GenBank/DDBJ whole genome shotgun (WGS) entry which is preliminary data.</text>
</comment>
<dbReference type="SUPFAM" id="SSF52540">
    <property type="entry name" value="P-loop containing nucleoside triphosphate hydrolases"/>
    <property type="match status" value="1"/>
</dbReference>
<evidence type="ECO:0000313" key="3">
    <source>
        <dbReference type="Proteomes" id="UP001446871"/>
    </source>
</evidence>
<protein>
    <recommendedName>
        <fullName evidence="1">DUF7779 domain-containing protein</fullName>
    </recommendedName>
</protein>
<accession>A0ABR1UKI1</accession>